<keyword evidence="8 12" id="KW-0732">Signal</keyword>
<dbReference type="PANTHER" id="PTHR30570">
    <property type="entry name" value="PERIPLASMIC PHOSPHATE BINDING COMPONENT OF PHOSPHATE ABC TRANSPORTER"/>
    <property type="match status" value="1"/>
</dbReference>
<feature type="chain" id="PRO_5039756302" description="Phosphate-binding protein" evidence="12">
    <location>
        <begin position="21"/>
        <end position="294"/>
    </location>
</feature>
<sequence>MKTKGFKVTLAAFLMVGALAACGKDGASNDSGSGSKEEVSGTLTAAGSTALQPLAEEAANGITEKYPNLSVTVQGGGSGTGVNQVASGAVDIGNSDVPAADKIEDKSKADKLVDTKVAGIGFALVVNKDVKVESLTKEQIQKIFSGEIKNWKEVGGNDEKINVINRPASSGTRATFEKTLMGDAKVNDSVGTAQDSNGAVEQSVNSTPGAVSYLAMSYLIGDKKESLKMLNIDGVEPTTENIVSKKYPFWSYEYMITNGEPKDGAKEYIDYVAGKDFAKQVEDMGYIPMTEFKK</sequence>
<evidence type="ECO:0000256" key="12">
    <source>
        <dbReference type="RuleBase" id="RU367119"/>
    </source>
</evidence>
<evidence type="ECO:0000256" key="7">
    <source>
        <dbReference type="ARBA" id="ARBA00022592"/>
    </source>
</evidence>
<keyword evidence="6 12" id="KW-1003">Cell membrane</keyword>
<evidence type="ECO:0000256" key="5">
    <source>
        <dbReference type="ARBA" id="ARBA00022448"/>
    </source>
</evidence>
<dbReference type="SUPFAM" id="SSF53850">
    <property type="entry name" value="Periplasmic binding protein-like II"/>
    <property type="match status" value="1"/>
</dbReference>
<evidence type="ECO:0000256" key="3">
    <source>
        <dbReference type="ARBA" id="ARBA00008725"/>
    </source>
</evidence>
<feature type="signal peptide" evidence="12">
    <location>
        <begin position="1"/>
        <end position="20"/>
    </location>
</feature>
<gene>
    <name evidence="14" type="primary">pstS</name>
    <name evidence="14" type="ORF">BG04_1615</name>
</gene>
<keyword evidence="7 12" id="KW-0592">Phosphate transport</keyword>
<dbReference type="Pfam" id="PF12849">
    <property type="entry name" value="PBP_like_2"/>
    <property type="match status" value="1"/>
</dbReference>
<dbReference type="Proteomes" id="UP000031829">
    <property type="component" value="Chromosome"/>
</dbReference>
<dbReference type="InterPro" id="IPR011862">
    <property type="entry name" value="Phos-bd"/>
</dbReference>
<dbReference type="InterPro" id="IPR050811">
    <property type="entry name" value="Phosphate_ABC_transporter"/>
</dbReference>
<dbReference type="GO" id="GO:0042301">
    <property type="term" value="F:phosphate ion binding"/>
    <property type="evidence" value="ECO:0007669"/>
    <property type="project" value="UniProtKB-UniRule"/>
</dbReference>
<name>A0A0B6ANZ4_PRIM2</name>
<dbReference type="EMBL" id="CP009920">
    <property type="protein sequence ID" value="AJI22348.1"/>
    <property type="molecule type" value="Genomic_DNA"/>
</dbReference>
<organism evidence="14 15">
    <name type="scientific">Priestia megaterium (strain ATCC 14581 / DSM 32 / CCUG 1817 / JCM 2506 / NBRC 15308 / NCIMB 9376 / NCTC 10342 / NRRL B-14308 / VKM B-512 / Ford 19)</name>
    <name type="common">Bacillus megaterium</name>
    <dbReference type="NCBI Taxonomy" id="1348623"/>
    <lineage>
        <taxon>Bacteria</taxon>
        <taxon>Bacillati</taxon>
        <taxon>Bacillota</taxon>
        <taxon>Bacilli</taxon>
        <taxon>Bacillales</taxon>
        <taxon>Bacillaceae</taxon>
        <taxon>Priestia</taxon>
    </lineage>
</organism>
<evidence type="ECO:0000259" key="13">
    <source>
        <dbReference type="Pfam" id="PF12849"/>
    </source>
</evidence>
<comment type="subunit">
    <text evidence="4 12">The complex is composed of two ATP-binding proteins (PstB), two transmembrane proteins (PstC and PstA) and a solute-binding protein (PstS).</text>
</comment>
<protein>
    <recommendedName>
        <fullName evidence="12">Phosphate-binding protein</fullName>
    </recommendedName>
</protein>
<dbReference type="FunFam" id="3.40.190.10:FF:000107">
    <property type="entry name" value="Phosphate ABC transporter, phosphate-binding protein"/>
    <property type="match status" value="1"/>
</dbReference>
<dbReference type="GeneID" id="93645080"/>
<evidence type="ECO:0000256" key="6">
    <source>
        <dbReference type="ARBA" id="ARBA00022475"/>
    </source>
</evidence>
<evidence type="ECO:0000256" key="8">
    <source>
        <dbReference type="ARBA" id="ARBA00022729"/>
    </source>
</evidence>
<evidence type="ECO:0000256" key="2">
    <source>
        <dbReference type="ARBA" id="ARBA00004193"/>
    </source>
</evidence>
<dbReference type="CDD" id="cd13653">
    <property type="entry name" value="PBP2_phosphate_like_1"/>
    <property type="match status" value="1"/>
</dbReference>
<evidence type="ECO:0000256" key="9">
    <source>
        <dbReference type="ARBA" id="ARBA00023136"/>
    </source>
</evidence>
<keyword evidence="10 12" id="KW-0564">Palmitate</keyword>
<proteinExistence type="inferred from homology"/>
<dbReference type="PROSITE" id="PS51257">
    <property type="entry name" value="PROKAR_LIPOPROTEIN"/>
    <property type="match status" value="1"/>
</dbReference>
<accession>A0A0B6ANZ4</accession>
<evidence type="ECO:0000256" key="10">
    <source>
        <dbReference type="ARBA" id="ARBA00023139"/>
    </source>
</evidence>
<dbReference type="Gene3D" id="3.40.190.10">
    <property type="entry name" value="Periplasmic binding protein-like II"/>
    <property type="match status" value="2"/>
</dbReference>
<evidence type="ECO:0000313" key="15">
    <source>
        <dbReference type="Proteomes" id="UP000031829"/>
    </source>
</evidence>
<comment type="similarity">
    <text evidence="3 12">Belongs to the PstS family.</text>
</comment>
<keyword evidence="11 12" id="KW-0449">Lipoprotein</keyword>
<feature type="domain" description="PBP" evidence="13">
    <location>
        <begin position="37"/>
        <end position="274"/>
    </location>
</feature>
<evidence type="ECO:0000256" key="11">
    <source>
        <dbReference type="ARBA" id="ARBA00023288"/>
    </source>
</evidence>
<evidence type="ECO:0000256" key="1">
    <source>
        <dbReference type="ARBA" id="ARBA00002841"/>
    </source>
</evidence>
<dbReference type="GO" id="GO:0005886">
    <property type="term" value="C:plasma membrane"/>
    <property type="evidence" value="ECO:0007669"/>
    <property type="project" value="UniProtKB-SubCell"/>
</dbReference>
<dbReference type="RefSeq" id="WP_013059301.1">
    <property type="nucleotide sequence ID" value="NZ_BCVB01000008.1"/>
</dbReference>
<dbReference type="NCBIfam" id="TIGR02136">
    <property type="entry name" value="ptsS_2"/>
    <property type="match status" value="1"/>
</dbReference>
<evidence type="ECO:0000313" key="14">
    <source>
        <dbReference type="EMBL" id="AJI22348.1"/>
    </source>
</evidence>
<dbReference type="KEGG" id="bmeg:BG04_1615"/>
<comment type="function">
    <text evidence="1">Part of the ABC transporter complex PstSACB involved in phosphate import.</text>
</comment>
<comment type="subcellular location">
    <subcellularLocation>
        <location evidence="2 12">Cell membrane</location>
        <topology evidence="2 12">Lipid-anchor</topology>
    </subcellularLocation>
</comment>
<evidence type="ECO:0000256" key="4">
    <source>
        <dbReference type="ARBA" id="ARBA00011529"/>
    </source>
</evidence>
<reference evidence="14 15" key="1">
    <citation type="journal article" date="2015" name="Genome Announc.">
        <title>Complete genome sequences for 35 biothreat assay-relevant bacillus species.</title>
        <authorList>
            <person name="Johnson S.L."/>
            <person name="Daligault H.E."/>
            <person name="Davenport K.W."/>
            <person name="Jaissle J."/>
            <person name="Frey K.G."/>
            <person name="Ladner J.T."/>
            <person name="Broomall S.M."/>
            <person name="Bishop-Lilly K.A."/>
            <person name="Bruce D.C."/>
            <person name="Gibbons H.S."/>
            <person name="Coyne S.R."/>
            <person name="Lo C.C."/>
            <person name="Meincke L."/>
            <person name="Munk A.C."/>
            <person name="Koroleva G.I."/>
            <person name="Rosenzweig C.N."/>
            <person name="Palacios G.F."/>
            <person name="Redden C.L."/>
            <person name="Minogue T.D."/>
            <person name="Chain P.S."/>
        </authorList>
    </citation>
    <scope>NUCLEOTIDE SEQUENCE [LARGE SCALE GENOMIC DNA]</scope>
    <source>
        <strain evidence="15">ATCC 14581 / DSM 32 / JCM 2506 / NBRC 15308 / NCIMB 9376 / NCTC 10342 / NRRL B-14308 / VKM B-512</strain>
    </source>
</reference>
<keyword evidence="5 12" id="KW-0813">Transport</keyword>
<dbReference type="GO" id="GO:0006817">
    <property type="term" value="P:phosphate ion transport"/>
    <property type="evidence" value="ECO:0007669"/>
    <property type="project" value="UniProtKB-UniRule"/>
</dbReference>
<dbReference type="PANTHER" id="PTHR30570:SF4">
    <property type="entry name" value="PHOSPHATE-BINDING PROTEIN PSTS 1"/>
    <property type="match status" value="1"/>
</dbReference>
<comment type="function">
    <text evidence="12">Involved in the system for phosphate transport across the cytoplasmic membrane.</text>
</comment>
<keyword evidence="9" id="KW-0472">Membrane</keyword>
<dbReference type="HOGENOM" id="CLU_026228_5_0_9"/>
<dbReference type="AlphaFoldDB" id="A0A0B6ANZ4"/>
<dbReference type="InterPro" id="IPR024370">
    <property type="entry name" value="PBP_domain"/>
</dbReference>